<keyword evidence="1" id="KW-0732">Signal</keyword>
<feature type="signal peptide" evidence="1">
    <location>
        <begin position="1"/>
        <end position="17"/>
    </location>
</feature>
<dbReference type="Proteomes" id="UP000663829">
    <property type="component" value="Unassembled WGS sequence"/>
</dbReference>
<organism evidence="3 6">
    <name type="scientific">Didymodactylos carnosus</name>
    <dbReference type="NCBI Taxonomy" id="1234261"/>
    <lineage>
        <taxon>Eukaryota</taxon>
        <taxon>Metazoa</taxon>
        <taxon>Spiralia</taxon>
        <taxon>Gnathifera</taxon>
        <taxon>Rotifera</taxon>
        <taxon>Eurotatoria</taxon>
        <taxon>Bdelloidea</taxon>
        <taxon>Philodinida</taxon>
        <taxon>Philodinidae</taxon>
        <taxon>Didymodactylos</taxon>
    </lineage>
</organism>
<gene>
    <name evidence="3" type="ORF">GPM918_LOCUS19254</name>
    <name evidence="2" type="ORF">OVA965_LOCUS9994</name>
    <name evidence="5" type="ORF">SRO942_LOCUS19251</name>
    <name evidence="4" type="ORF">TMI583_LOCUS9990</name>
</gene>
<dbReference type="Proteomes" id="UP000682733">
    <property type="component" value="Unassembled WGS sequence"/>
</dbReference>
<evidence type="ECO:0000313" key="2">
    <source>
        <dbReference type="EMBL" id="CAF0908412.1"/>
    </source>
</evidence>
<evidence type="ECO:0008006" key="7">
    <source>
        <dbReference type="Google" id="ProtNLM"/>
    </source>
</evidence>
<dbReference type="Proteomes" id="UP000681722">
    <property type="component" value="Unassembled WGS sequence"/>
</dbReference>
<reference evidence="3" key="1">
    <citation type="submission" date="2021-02" db="EMBL/GenBank/DDBJ databases">
        <authorList>
            <person name="Nowell W R."/>
        </authorList>
    </citation>
    <scope>NUCLEOTIDE SEQUENCE</scope>
</reference>
<dbReference type="AlphaFoldDB" id="A0A814PWQ8"/>
<feature type="chain" id="PRO_5035685118" description="Transmembrane protein" evidence="1">
    <location>
        <begin position="18"/>
        <end position="204"/>
    </location>
</feature>
<protein>
    <recommendedName>
        <fullName evidence="7">Transmembrane protein</fullName>
    </recommendedName>
</protein>
<proteinExistence type="predicted"/>
<dbReference type="EMBL" id="CAJNOQ010005787">
    <property type="protein sequence ID" value="CAF1111436.1"/>
    <property type="molecule type" value="Genomic_DNA"/>
</dbReference>
<dbReference type="EMBL" id="CAJNOK010003620">
    <property type="protein sequence ID" value="CAF0908412.1"/>
    <property type="molecule type" value="Genomic_DNA"/>
</dbReference>
<evidence type="ECO:0000313" key="6">
    <source>
        <dbReference type="Proteomes" id="UP000663829"/>
    </source>
</evidence>
<sequence length="204" mass="23586">MIILSVLFLYFLPNALSFIIGDNLATKSNANQPFLFLPQLMLPTTTTYQFTYEGQVMNSRISGYCYIEPVMSLDQHLIGYRDWQNFIDEFEAIFYGVSYLNGSRAQATIDPQNGICINKFTEIMNCVGWKQEQQLIYQNTCYVKQTNTLAEKKIVIILQSNINDPNKSFKISSYTTIEGQEVETKLYFTSENRQSKIPYVNCEF</sequence>
<keyword evidence="6" id="KW-1185">Reference proteome</keyword>
<comment type="caution">
    <text evidence="3">The sequence shown here is derived from an EMBL/GenBank/DDBJ whole genome shotgun (WGS) entry which is preliminary data.</text>
</comment>
<dbReference type="EMBL" id="CAJOBC010005787">
    <property type="protein sequence ID" value="CAF3875812.1"/>
    <property type="molecule type" value="Genomic_DNA"/>
</dbReference>
<accession>A0A814PWQ8</accession>
<dbReference type="EMBL" id="CAJOBA010003621">
    <property type="protein sequence ID" value="CAF3687848.1"/>
    <property type="molecule type" value="Genomic_DNA"/>
</dbReference>
<evidence type="ECO:0000313" key="3">
    <source>
        <dbReference type="EMBL" id="CAF1111436.1"/>
    </source>
</evidence>
<evidence type="ECO:0000313" key="5">
    <source>
        <dbReference type="EMBL" id="CAF3875812.1"/>
    </source>
</evidence>
<name>A0A814PWQ8_9BILA</name>
<dbReference type="Proteomes" id="UP000677228">
    <property type="component" value="Unassembled WGS sequence"/>
</dbReference>
<evidence type="ECO:0000313" key="4">
    <source>
        <dbReference type="EMBL" id="CAF3687848.1"/>
    </source>
</evidence>
<evidence type="ECO:0000256" key="1">
    <source>
        <dbReference type="SAM" id="SignalP"/>
    </source>
</evidence>